<dbReference type="GO" id="GO:0046872">
    <property type="term" value="F:metal ion binding"/>
    <property type="evidence" value="ECO:0007669"/>
    <property type="project" value="UniProtKB-KW"/>
</dbReference>
<dbReference type="GO" id="GO:0005886">
    <property type="term" value="C:plasma membrane"/>
    <property type="evidence" value="ECO:0007669"/>
    <property type="project" value="UniProtKB-SubCell"/>
</dbReference>
<evidence type="ECO:0000256" key="2">
    <source>
        <dbReference type="ARBA" id="ARBA00022448"/>
    </source>
</evidence>
<comment type="function">
    <text evidence="7">Part of the MsrPQ system that repairs oxidized periplasmic proteins containing methionine sulfoxide residues (Met-O), using respiratory chain electrons. Thus protects these proteins from oxidative-stress damage caused by reactive species of oxygen and chlorine generated by the host defense mechanisms. MsrPQ is essential for the maintenance of envelope integrity under bleach stress, rescuing a wide series of structurally unrelated periplasmic proteins from methionine oxidation. MsrQ provides electrons for reduction to the reductase catalytic subunit MsrP, using the quinone pool of the respiratory chain.</text>
</comment>
<dbReference type="GO" id="GO:0030091">
    <property type="term" value="P:protein repair"/>
    <property type="evidence" value="ECO:0007669"/>
    <property type="project" value="UniProtKB-UniRule"/>
</dbReference>
<dbReference type="Proteomes" id="UP000184211">
    <property type="component" value="Unassembled WGS sequence"/>
</dbReference>
<dbReference type="Pfam" id="PF01794">
    <property type="entry name" value="Ferric_reduct"/>
    <property type="match status" value="1"/>
</dbReference>
<keyword evidence="7" id="KW-0249">Electron transport</keyword>
<evidence type="ECO:0000256" key="4">
    <source>
        <dbReference type="ARBA" id="ARBA00022989"/>
    </source>
</evidence>
<name>A0A1M5SMR8_9RHOB</name>
<comment type="cofactor">
    <cofactor evidence="7">
        <name>FMN</name>
        <dbReference type="ChEBI" id="CHEBI:58210"/>
    </cofactor>
    <text evidence="7">Binds 1 FMN per subunit.</text>
</comment>
<keyword evidence="7" id="KW-0285">Flavoprotein</keyword>
<dbReference type="AlphaFoldDB" id="A0A1M5SMR8"/>
<feature type="transmembrane region" description="Helical" evidence="7">
    <location>
        <begin position="12"/>
        <end position="33"/>
    </location>
</feature>
<evidence type="ECO:0000259" key="8">
    <source>
        <dbReference type="Pfam" id="PF01794"/>
    </source>
</evidence>
<comment type="cofactor">
    <cofactor evidence="7">
        <name>heme b</name>
        <dbReference type="ChEBI" id="CHEBI:60344"/>
    </cofactor>
    <text evidence="7">Binds 1 heme b (iron(II)-protoporphyrin IX) group per subunit.</text>
</comment>
<keyword evidence="4 7" id="KW-1133">Transmembrane helix</keyword>
<evidence type="ECO:0000256" key="6">
    <source>
        <dbReference type="ARBA" id="ARBA00023136"/>
    </source>
</evidence>
<organism evidence="9 10">
    <name type="scientific">Cognatishimia maritima</name>
    <dbReference type="NCBI Taxonomy" id="870908"/>
    <lineage>
        <taxon>Bacteria</taxon>
        <taxon>Pseudomonadati</taxon>
        <taxon>Pseudomonadota</taxon>
        <taxon>Alphaproteobacteria</taxon>
        <taxon>Rhodobacterales</taxon>
        <taxon>Paracoccaceae</taxon>
        <taxon>Cognatishimia</taxon>
    </lineage>
</organism>
<keyword evidence="7" id="KW-0479">Metal-binding</keyword>
<dbReference type="GO" id="GO:0010181">
    <property type="term" value="F:FMN binding"/>
    <property type="evidence" value="ECO:0007669"/>
    <property type="project" value="UniProtKB-UniRule"/>
</dbReference>
<accession>A0A1M5SMR8</accession>
<keyword evidence="3 7" id="KW-0812">Transmembrane</keyword>
<dbReference type="OrthoDB" id="9788328at2"/>
<feature type="transmembrane region" description="Helical" evidence="7">
    <location>
        <begin position="82"/>
        <end position="104"/>
    </location>
</feature>
<comment type="subunit">
    <text evidence="7">Heterodimer of a catalytic subunit (MsrP) and a heme-binding subunit (MsrQ).</text>
</comment>
<keyword evidence="10" id="KW-1185">Reference proteome</keyword>
<dbReference type="GO" id="GO:0009055">
    <property type="term" value="F:electron transfer activity"/>
    <property type="evidence" value="ECO:0007669"/>
    <property type="project" value="UniProtKB-UniRule"/>
</dbReference>
<feature type="transmembrane region" description="Helical" evidence="7">
    <location>
        <begin position="116"/>
        <end position="132"/>
    </location>
</feature>
<dbReference type="PANTHER" id="PTHR36964:SF1">
    <property type="entry name" value="PROTEIN-METHIONINE-SULFOXIDE REDUCTASE HEME-BINDING SUBUNIT MSRQ"/>
    <property type="match status" value="1"/>
</dbReference>
<keyword evidence="7" id="KW-0288">FMN</keyword>
<dbReference type="PANTHER" id="PTHR36964">
    <property type="entry name" value="PROTEIN-METHIONINE-SULFOXIDE REDUCTASE HEME-BINDING SUBUNIT MSRQ"/>
    <property type="match status" value="1"/>
</dbReference>
<protein>
    <recommendedName>
        <fullName evidence="7">Protein-methionine-sulfoxide reductase heme-binding subunit MsrQ</fullName>
    </recommendedName>
    <alternativeName>
        <fullName evidence="7">Flavocytochrome MsrQ</fullName>
    </alternativeName>
</protein>
<evidence type="ECO:0000256" key="5">
    <source>
        <dbReference type="ARBA" id="ARBA00023004"/>
    </source>
</evidence>
<keyword evidence="7" id="KW-1003">Cell membrane</keyword>
<evidence type="ECO:0000256" key="1">
    <source>
        <dbReference type="ARBA" id="ARBA00004141"/>
    </source>
</evidence>
<dbReference type="NCBIfam" id="NF003833">
    <property type="entry name" value="PRK05419.1-5"/>
    <property type="match status" value="1"/>
</dbReference>
<dbReference type="GO" id="GO:0020037">
    <property type="term" value="F:heme binding"/>
    <property type="evidence" value="ECO:0007669"/>
    <property type="project" value="UniProtKB-UniRule"/>
</dbReference>
<feature type="transmembrane region" description="Helical" evidence="7">
    <location>
        <begin position="152"/>
        <end position="170"/>
    </location>
</feature>
<dbReference type="InterPro" id="IPR022837">
    <property type="entry name" value="MsrQ-like"/>
</dbReference>
<evidence type="ECO:0000313" key="9">
    <source>
        <dbReference type="EMBL" id="SHH39849.1"/>
    </source>
</evidence>
<dbReference type="InterPro" id="IPR013130">
    <property type="entry name" value="Fe3_Rdtase_TM_dom"/>
</dbReference>
<proteinExistence type="inferred from homology"/>
<reference evidence="10" key="1">
    <citation type="submission" date="2016-11" db="EMBL/GenBank/DDBJ databases">
        <authorList>
            <person name="Varghese N."/>
            <person name="Submissions S."/>
        </authorList>
    </citation>
    <scope>NUCLEOTIDE SEQUENCE [LARGE SCALE GENOMIC DNA]</scope>
    <source>
        <strain evidence="10">DSM 28223</strain>
    </source>
</reference>
<dbReference type="HAMAP" id="MF_01207">
    <property type="entry name" value="MsrQ"/>
    <property type="match status" value="1"/>
</dbReference>
<keyword evidence="2 7" id="KW-0813">Transport</keyword>
<dbReference type="GO" id="GO:0016679">
    <property type="term" value="F:oxidoreductase activity, acting on diphenols and related substances as donors"/>
    <property type="evidence" value="ECO:0007669"/>
    <property type="project" value="TreeGrafter"/>
</dbReference>
<sequence length="202" mass="22707">MIDALNTYARKVPVWVIYLIGGAYPFWLLWLGLSGGLGVDPAKAMEHALGERALQLLILGLAITPLRKLVGLNLIKFRRGIGVTAFYLVLSHLLVWLVLDVQLLDQIWADILKRPYITIGMLGFVLMIPLAITSNNWSVRRLGKQWRVLHKLTYGVSLLGGLHFVMLAKGFQWEPLLYLGSVVLLLMIRLKGIPSVRTRSRA</sequence>
<evidence type="ECO:0000256" key="7">
    <source>
        <dbReference type="HAMAP-Rule" id="MF_01207"/>
    </source>
</evidence>
<evidence type="ECO:0000256" key="3">
    <source>
        <dbReference type="ARBA" id="ARBA00022692"/>
    </source>
</evidence>
<keyword evidence="7" id="KW-0349">Heme</keyword>
<gene>
    <name evidence="7" type="primary">msrQ</name>
    <name evidence="9" type="ORF">SAMN04488044_2433</name>
</gene>
<feature type="transmembrane region" description="Helical" evidence="7">
    <location>
        <begin position="176"/>
        <end position="193"/>
    </location>
</feature>
<keyword evidence="5 7" id="KW-0408">Iron</keyword>
<feature type="domain" description="Ferric oxidoreductase" evidence="8">
    <location>
        <begin position="56"/>
        <end position="160"/>
    </location>
</feature>
<feature type="transmembrane region" description="Helical" evidence="7">
    <location>
        <begin position="53"/>
        <end position="70"/>
    </location>
</feature>
<comment type="similarity">
    <text evidence="7">Belongs to the MsrQ family.</text>
</comment>
<evidence type="ECO:0000313" key="10">
    <source>
        <dbReference type="Proteomes" id="UP000184211"/>
    </source>
</evidence>
<comment type="subcellular location">
    <subcellularLocation>
        <location evidence="7">Cell membrane</location>
        <topology evidence="7">Multi-pass membrane protein</topology>
    </subcellularLocation>
    <subcellularLocation>
        <location evidence="1">Membrane</location>
        <topology evidence="1">Multi-pass membrane protein</topology>
    </subcellularLocation>
</comment>
<keyword evidence="6 7" id="KW-0472">Membrane</keyword>
<dbReference type="RefSeq" id="WP_072793309.1">
    <property type="nucleotide sequence ID" value="NZ_FQWM01000005.1"/>
</dbReference>
<dbReference type="EMBL" id="FQWM01000005">
    <property type="protein sequence ID" value="SHH39849.1"/>
    <property type="molecule type" value="Genomic_DNA"/>
</dbReference>
<dbReference type="STRING" id="870908.SAMN04488044_2433"/>